<proteinExistence type="predicted"/>
<evidence type="ECO:0000313" key="2">
    <source>
        <dbReference type="Proteomes" id="UP000182841"/>
    </source>
</evidence>
<dbReference type="AlphaFoldDB" id="A0A1H9U1B9"/>
<reference evidence="2" key="1">
    <citation type="submission" date="2016-10" db="EMBL/GenBank/DDBJ databases">
        <authorList>
            <person name="Varghese N."/>
            <person name="Submissions S."/>
        </authorList>
    </citation>
    <scope>NUCLEOTIDE SEQUENCE [LARGE SCALE GENOMIC DNA]</scope>
    <source>
        <strain evidence="2">CGMCC 4.6825</strain>
    </source>
</reference>
<organism evidence="1 2">
    <name type="scientific">Streptomyces qinglanensis</name>
    <dbReference type="NCBI Taxonomy" id="943816"/>
    <lineage>
        <taxon>Bacteria</taxon>
        <taxon>Bacillati</taxon>
        <taxon>Actinomycetota</taxon>
        <taxon>Actinomycetes</taxon>
        <taxon>Kitasatosporales</taxon>
        <taxon>Streptomycetaceae</taxon>
        <taxon>Streptomyces</taxon>
    </lineage>
</organism>
<dbReference type="OrthoDB" id="4296536at2"/>
<dbReference type="RefSeq" id="WP_075001112.1">
    <property type="nucleotide sequence ID" value="NZ_FOGO01000007.1"/>
</dbReference>
<accession>A0A1H9U1B9</accession>
<sequence>MPSRVTRRPTLREVERWPATVSVSEAATALGISASHLRAQIAADSAPVEVLRFGRAYRVVTASLVDLLSGRAAA</sequence>
<name>A0A1H9U1B9_9ACTN</name>
<evidence type="ECO:0008006" key="3">
    <source>
        <dbReference type="Google" id="ProtNLM"/>
    </source>
</evidence>
<dbReference type="Proteomes" id="UP000182841">
    <property type="component" value="Unassembled WGS sequence"/>
</dbReference>
<protein>
    <recommendedName>
        <fullName evidence="3">Helix-turn-helix domain-containing protein</fullName>
    </recommendedName>
</protein>
<evidence type="ECO:0000313" key="1">
    <source>
        <dbReference type="EMBL" id="SES02944.1"/>
    </source>
</evidence>
<dbReference type="EMBL" id="FOGO01000007">
    <property type="protein sequence ID" value="SES02944.1"/>
    <property type="molecule type" value="Genomic_DNA"/>
</dbReference>
<gene>
    <name evidence="1" type="ORF">SAMN05421870_107187</name>
</gene>
<keyword evidence="2" id="KW-1185">Reference proteome</keyword>